<dbReference type="InterPro" id="IPR023908">
    <property type="entry name" value="xxxLxxG_rpt"/>
</dbReference>
<keyword evidence="4 5" id="KW-0472">Membrane</keyword>
<keyword evidence="3 5" id="KW-1133">Transmembrane helix</keyword>
<dbReference type="InterPro" id="IPR051328">
    <property type="entry name" value="T7SS_ABC-Transporter"/>
</dbReference>
<dbReference type="Gene3D" id="3.40.1710.10">
    <property type="entry name" value="abc type-2 transporter like domain"/>
    <property type="match status" value="1"/>
</dbReference>
<dbReference type="PATRIC" id="fig|1224164.3.peg.2448"/>
<evidence type="ECO:0000256" key="1">
    <source>
        <dbReference type="ARBA" id="ARBA00004141"/>
    </source>
</evidence>
<dbReference type="InterPro" id="IPR017500">
    <property type="entry name" value="Phage_infect_YhgE_N"/>
</dbReference>
<dbReference type="HOGENOM" id="CLU_004534_1_1_11"/>
<dbReference type="Pfam" id="PF12698">
    <property type="entry name" value="ABC2_membrane_3"/>
    <property type="match status" value="2"/>
</dbReference>
<feature type="transmembrane region" description="Helical" evidence="5">
    <location>
        <begin position="483"/>
        <end position="504"/>
    </location>
</feature>
<dbReference type="InterPro" id="IPR013525">
    <property type="entry name" value="ABC2_TM"/>
</dbReference>
<dbReference type="PANTHER" id="PTHR43077">
    <property type="entry name" value="TRANSPORT PERMEASE YVFS-RELATED"/>
    <property type="match status" value="1"/>
</dbReference>
<dbReference type="Proteomes" id="UP000019222">
    <property type="component" value="Chromosome"/>
</dbReference>
<feature type="transmembrane region" description="Helical" evidence="5">
    <location>
        <begin position="632"/>
        <end position="656"/>
    </location>
</feature>
<reference evidence="7 8" key="1">
    <citation type="submission" date="2013-02" db="EMBL/GenBank/DDBJ databases">
        <title>The complete genome sequence of Corynebacterium vitaeruminis DSM 20294.</title>
        <authorList>
            <person name="Ruckert C."/>
            <person name="Albersmeier A."/>
            <person name="Kalinowski J."/>
        </authorList>
    </citation>
    <scope>NUCLEOTIDE SEQUENCE [LARGE SCALE GENOMIC DNA]</scope>
    <source>
        <strain evidence="8">ATCC 10234</strain>
    </source>
</reference>
<dbReference type="AlphaFoldDB" id="W5YB76"/>
<evidence type="ECO:0000256" key="2">
    <source>
        <dbReference type="ARBA" id="ARBA00022692"/>
    </source>
</evidence>
<dbReference type="PANTHER" id="PTHR43077:SF10">
    <property type="entry name" value="TRANSPORT PERMEASE PROTEIN"/>
    <property type="match status" value="1"/>
</dbReference>
<dbReference type="GO" id="GO:0140359">
    <property type="term" value="F:ABC-type transporter activity"/>
    <property type="evidence" value="ECO:0007669"/>
    <property type="project" value="InterPro"/>
</dbReference>
<evidence type="ECO:0000256" key="3">
    <source>
        <dbReference type="ARBA" id="ARBA00022989"/>
    </source>
</evidence>
<evidence type="ECO:0000256" key="5">
    <source>
        <dbReference type="SAM" id="Phobius"/>
    </source>
</evidence>
<feature type="transmembrane region" description="Helical" evidence="5">
    <location>
        <begin position="20"/>
        <end position="44"/>
    </location>
</feature>
<dbReference type="GO" id="GO:0016020">
    <property type="term" value="C:membrane"/>
    <property type="evidence" value="ECO:0007669"/>
    <property type="project" value="UniProtKB-SubCell"/>
</dbReference>
<evidence type="ECO:0000256" key="4">
    <source>
        <dbReference type="ARBA" id="ARBA00023136"/>
    </source>
</evidence>
<evidence type="ECO:0000313" key="8">
    <source>
        <dbReference type="Proteomes" id="UP000019222"/>
    </source>
</evidence>
<feature type="transmembrane region" description="Helical" evidence="5">
    <location>
        <begin position="546"/>
        <end position="567"/>
    </location>
</feature>
<gene>
    <name evidence="7" type="ORF">B843_12135</name>
</gene>
<evidence type="ECO:0000313" key="7">
    <source>
        <dbReference type="EMBL" id="AHI23803.1"/>
    </source>
</evidence>
<name>W5YB76_9CORY</name>
<feature type="transmembrane region" description="Helical" evidence="5">
    <location>
        <begin position="579"/>
        <end position="604"/>
    </location>
</feature>
<proteinExistence type="predicted"/>
<dbReference type="RefSeq" id="WP_025253785.1">
    <property type="nucleotide sequence ID" value="NZ_CP004353.1"/>
</dbReference>
<dbReference type="NCBIfam" id="TIGR03057">
    <property type="entry name" value="xxxLxxG_by_4"/>
    <property type="match status" value="7"/>
</dbReference>
<accession>W5YB76</accession>
<feature type="domain" description="ABC-2 type transporter transmembrane" evidence="6">
    <location>
        <begin position="25"/>
        <end position="166"/>
    </location>
</feature>
<comment type="subcellular location">
    <subcellularLocation>
        <location evidence="1">Membrane</location>
        <topology evidence="1">Multi-pass membrane protein</topology>
    </subcellularLocation>
</comment>
<keyword evidence="2 5" id="KW-0812">Transmembrane</keyword>
<dbReference type="SUPFAM" id="SSF58104">
    <property type="entry name" value="Methyl-accepting chemotaxis protein (MCP) signaling domain"/>
    <property type="match status" value="1"/>
</dbReference>
<dbReference type="NCBIfam" id="TIGR03061">
    <property type="entry name" value="pip_yhgE_Nterm"/>
    <property type="match status" value="1"/>
</dbReference>
<evidence type="ECO:0000259" key="6">
    <source>
        <dbReference type="Pfam" id="PF12698"/>
    </source>
</evidence>
<organism evidence="7 8">
    <name type="scientific">Corynebacterium vitaeruminis DSM 20294</name>
    <dbReference type="NCBI Taxonomy" id="1224164"/>
    <lineage>
        <taxon>Bacteria</taxon>
        <taxon>Bacillati</taxon>
        <taxon>Actinomycetota</taxon>
        <taxon>Actinomycetes</taxon>
        <taxon>Mycobacteriales</taxon>
        <taxon>Corynebacteriaceae</taxon>
        <taxon>Corynebacterium</taxon>
    </lineage>
</organism>
<sequence>MSQQSLGWHRLLDWRPTSVLARIGIVLLLVAPISIAGTLMWAMWDPSKYMRDIKLAVVNEDAGVTSRGEYTNYGDQIVEGLLDTDYLSFTDTSADDAQEGLTRGKYMMVVTIPKVFSEEAVTIISDNPVRPTIKFATNDYYGTNSSVITASLVPKVQTSVENAITKKYADKVIAGFGKLSGGLNQAADGAGQLDEGAAKLQDGGAQAVDGIAKLDDGAGQLADGTTQLTGGIGELSQGANRLQDGAGQLSTGMDTLVGGTQQLADGAGQIQGGVTQLTDMLIPLLTQAQQVSPSLSQAEQILRQAGMTDQADQIHGIASKLDPANSENMVNQLGQLRDGTALLHDNLANPDSQYLGGVLKLQDGAHQLADGTTQLTAGIGRLSDGATALDSGAHQLADGTGQLRTGGDQLKDGLDQLKDGTGELSTKLSEGAASAPTITKPDVSAQNMAVPITFTSSNEHPVQTVVSETDPTAKKITGGVSMLLVLVFGSLIMLLISLLLPYYFGRGTRTGASITSAWLTKTGANTAALAILAVISRALGWHPVSWLAIVPVIIAMAATGAAVYQLLQVLFGRRAGGAVGLAFYALGIMVFGGVWPVAAIPSFLRAFHFVHPMTYAKMAFTRGTDGILDYSYWAPLAALAAFTAIALAISVAVLHARRVGAAQPMHGQEKVKVVSEGTFAPA</sequence>
<dbReference type="EMBL" id="CP004353">
    <property type="protein sequence ID" value="AHI23803.1"/>
    <property type="molecule type" value="Genomic_DNA"/>
</dbReference>
<dbReference type="eggNOG" id="COG1511">
    <property type="taxonomic scope" value="Bacteria"/>
</dbReference>
<feature type="domain" description="ABC-2 type transporter transmembrane" evidence="6">
    <location>
        <begin position="464"/>
        <end position="651"/>
    </location>
</feature>
<keyword evidence="8" id="KW-1185">Reference proteome</keyword>
<dbReference type="KEGG" id="cvt:B843_12135"/>
<protein>
    <recommendedName>
        <fullName evidence="6">ABC-2 type transporter transmembrane domain-containing protein</fullName>
    </recommendedName>
</protein>